<dbReference type="Pfam" id="PF19047">
    <property type="entry name" value="HOOK_N"/>
    <property type="match status" value="1"/>
</dbReference>
<dbReference type="Proteomes" id="UP000261420">
    <property type="component" value="Unplaced"/>
</dbReference>
<keyword evidence="4" id="KW-0493">Microtubule</keyword>
<accession>A0A3B4UYF1</accession>
<dbReference type="CTD" id="29911"/>
<evidence type="ECO:0000313" key="9">
    <source>
        <dbReference type="Ensembl" id="ENSSDUP00000023506.1"/>
    </source>
</evidence>
<feature type="coiled-coil region" evidence="7">
    <location>
        <begin position="180"/>
        <end position="426"/>
    </location>
</feature>
<dbReference type="RefSeq" id="XP_022623229.1">
    <property type="nucleotide sequence ID" value="XM_022767508.1"/>
</dbReference>
<evidence type="ECO:0000256" key="3">
    <source>
        <dbReference type="ARBA" id="ARBA00022490"/>
    </source>
</evidence>
<dbReference type="PANTHER" id="PTHR18947">
    <property type="entry name" value="HOOK PROTEINS"/>
    <property type="match status" value="1"/>
</dbReference>
<dbReference type="SUPFAM" id="SSF116907">
    <property type="entry name" value="Hook domain"/>
    <property type="match status" value="1"/>
</dbReference>
<reference evidence="9" key="1">
    <citation type="submission" date="2025-08" db="UniProtKB">
        <authorList>
            <consortium name="Ensembl"/>
        </authorList>
    </citation>
    <scope>IDENTIFICATION</scope>
</reference>
<proteinExistence type="inferred from homology"/>
<dbReference type="InterPro" id="IPR008636">
    <property type="entry name" value="Hook_C"/>
</dbReference>
<gene>
    <name evidence="9" type="primary">HOOK2</name>
</gene>
<feature type="domain" description="Calponin-homology (CH)" evidence="8">
    <location>
        <begin position="6"/>
        <end position="121"/>
    </location>
</feature>
<dbReference type="Gene3D" id="1.10.418.10">
    <property type="entry name" value="Calponin-like domain"/>
    <property type="match status" value="1"/>
</dbReference>
<dbReference type="GeneTree" id="ENSGT00940000160152"/>
<dbReference type="OMA" id="RGQLDTY"/>
<evidence type="ECO:0000256" key="5">
    <source>
        <dbReference type="ARBA" id="ARBA00023054"/>
    </source>
</evidence>
<name>A0A3B4UYF1_SERDU</name>
<comment type="similarity">
    <text evidence="2">Belongs to the hook family.</text>
</comment>
<evidence type="ECO:0000256" key="1">
    <source>
        <dbReference type="ARBA" id="ARBA00004245"/>
    </source>
</evidence>
<keyword evidence="5 7" id="KW-0175">Coiled coil</keyword>
<dbReference type="InterPro" id="IPR001715">
    <property type="entry name" value="CH_dom"/>
</dbReference>
<keyword evidence="10" id="KW-1185">Reference proteome</keyword>
<dbReference type="GO" id="GO:0005813">
    <property type="term" value="C:centrosome"/>
    <property type="evidence" value="ECO:0007669"/>
    <property type="project" value="TreeGrafter"/>
</dbReference>
<dbReference type="GO" id="GO:0051959">
    <property type="term" value="F:dynein light intermediate chain binding"/>
    <property type="evidence" value="ECO:0007669"/>
    <property type="project" value="TreeGrafter"/>
</dbReference>
<dbReference type="InterPro" id="IPR043936">
    <property type="entry name" value="HOOK_N"/>
</dbReference>
<dbReference type="PANTHER" id="PTHR18947:SF37">
    <property type="entry name" value="PROTEIN HOOK HOMOLOG 2"/>
    <property type="match status" value="1"/>
</dbReference>
<dbReference type="FunFam" id="1.10.418.10:FF:000024">
    <property type="entry name" value="Hook homolog 3 (Drosophila)"/>
    <property type="match status" value="1"/>
</dbReference>
<sequence length="709" mass="82440">MSLDKAELCDSLLTWLQTFQVPSCNSKSDLTSGVAIGHVLHRIDPSWFNETWLGRIKEESGANWRLKVSNLKKILKSMLEYYHDVLGHQVSDDHLPDVNLIGEMGDVTELGKLVQLVLGCAVSCEKKQEQIQQIMTLEESVQHVVMTAIQELLSKEPSSEPGSPETYGDFDYQSRKYYFLSEEADEKEDLSQRCQDLEHQLSVALEEKSSLQAETRSLKEKLSRCDSLDASTTAITGKKLLLLQSQMEQLQEENYRLENSRDDMRVRGEILEREVTDLQQRNEELTSLAQEAQALKDEMDILRHSSDRVNQLEAMVETYKRKLEDLGDLRRQVRLLEERNTVYMQRTCELEEELRRANAVRNQLDTYKRQAHELHTKHSAEAMKAEKWQFEYKNLHDKYDALLKEKERLISERDTLRETNDELRCAQVQQRCLSGAGGLCDSGVTVGNLAAEIMPTELKETVVRLQSENKMLCVQEETYRQKLVEVQAELEEAQRSKNTLETQNRLNQQQISELRSQIEELQRALQEQDSKTEDSSLLKKKLEEHLEKLHEAHTDLQKKREVIDDLEPKVDSNMAKKIDELQEILRKKDEDMKQMEERYKRYVEKARTVIKTLDPKQLPVTATPDVQALKNQLAEKERKIHHLEHDYEKSRARHDQEEKLIITAWYNMGMALHQKVSGERLGPSNQAMSFLAQQRQSTNARRGLTRHHH</sequence>
<dbReference type="GO" id="GO:0008017">
    <property type="term" value="F:microtubule binding"/>
    <property type="evidence" value="ECO:0007669"/>
    <property type="project" value="InterPro"/>
</dbReference>
<dbReference type="Ensembl" id="ENSSDUT00000023941.1">
    <property type="protein sequence ID" value="ENSSDUP00000023506.1"/>
    <property type="gene ID" value="ENSSDUG00000017095.1"/>
</dbReference>
<keyword evidence="6" id="KW-0206">Cytoskeleton</keyword>
<evidence type="ECO:0000259" key="8">
    <source>
        <dbReference type="PROSITE" id="PS50021"/>
    </source>
</evidence>
<feature type="coiled-coil region" evidence="7">
    <location>
        <begin position="476"/>
        <end position="653"/>
    </location>
</feature>
<evidence type="ECO:0000256" key="6">
    <source>
        <dbReference type="ARBA" id="ARBA00023212"/>
    </source>
</evidence>
<reference evidence="9" key="2">
    <citation type="submission" date="2025-09" db="UniProtKB">
        <authorList>
            <consortium name="Ensembl"/>
        </authorList>
    </citation>
    <scope>IDENTIFICATION</scope>
</reference>
<dbReference type="GO" id="GO:0010256">
    <property type="term" value="P:endomembrane system organization"/>
    <property type="evidence" value="ECO:0007669"/>
    <property type="project" value="UniProtKB-ARBA"/>
</dbReference>
<dbReference type="GO" id="GO:0030705">
    <property type="term" value="P:cytoskeleton-dependent intracellular transport"/>
    <property type="evidence" value="ECO:0007669"/>
    <property type="project" value="InterPro"/>
</dbReference>
<dbReference type="GO" id="GO:0005737">
    <property type="term" value="C:cytoplasm"/>
    <property type="evidence" value="ECO:0007669"/>
    <property type="project" value="TreeGrafter"/>
</dbReference>
<dbReference type="GeneID" id="111238107"/>
<dbReference type="GO" id="GO:0005874">
    <property type="term" value="C:microtubule"/>
    <property type="evidence" value="ECO:0007669"/>
    <property type="project" value="UniProtKB-KW"/>
</dbReference>
<evidence type="ECO:0000256" key="4">
    <source>
        <dbReference type="ARBA" id="ARBA00022701"/>
    </source>
</evidence>
<dbReference type="PROSITE" id="PS50021">
    <property type="entry name" value="CH"/>
    <property type="match status" value="1"/>
</dbReference>
<evidence type="ECO:0000256" key="2">
    <source>
        <dbReference type="ARBA" id="ARBA00006946"/>
    </source>
</evidence>
<keyword evidence="3" id="KW-0963">Cytoplasm</keyword>
<dbReference type="Pfam" id="PF05622">
    <property type="entry name" value="HOOK"/>
    <property type="match status" value="1"/>
</dbReference>
<dbReference type="STRING" id="41447.ENSSDUP00000023506"/>
<comment type="subcellular location">
    <subcellularLocation>
        <location evidence="1">Cytoplasm</location>
        <location evidence="1">Cytoskeleton</location>
    </subcellularLocation>
</comment>
<organism evidence="9 10">
    <name type="scientific">Seriola dumerili</name>
    <name type="common">Greater amberjack</name>
    <name type="synonym">Caranx dumerili</name>
    <dbReference type="NCBI Taxonomy" id="41447"/>
    <lineage>
        <taxon>Eukaryota</taxon>
        <taxon>Metazoa</taxon>
        <taxon>Chordata</taxon>
        <taxon>Craniata</taxon>
        <taxon>Vertebrata</taxon>
        <taxon>Euteleostomi</taxon>
        <taxon>Actinopterygii</taxon>
        <taxon>Neopterygii</taxon>
        <taxon>Teleostei</taxon>
        <taxon>Neoteleostei</taxon>
        <taxon>Acanthomorphata</taxon>
        <taxon>Carangaria</taxon>
        <taxon>Carangiformes</taxon>
        <taxon>Carangidae</taxon>
        <taxon>Seriola</taxon>
    </lineage>
</organism>
<protein>
    <submittedName>
        <fullName evidence="9">Hook microtubule tethering protein 2</fullName>
    </submittedName>
</protein>
<dbReference type="InterPro" id="IPR036872">
    <property type="entry name" value="CH_dom_sf"/>
</dbReference>
<dbReference type="GO" id="GO:0031122">
    <property type="term" value="P:cytoplasmic microtubule organization"/>
    <property type="evidence" value="ECO:0007669"/>
    <property type="project" value="InterPro"/>
</dbReference>
<evidence type="ECO:0000256" key="7">
    <source>
        <dbReference type="SAM" id="Coils"/>
    </source>
</evidence>
<dbReference type="AlphaFoldDB" id="A0A3B4UYF1"/>
<evidence type="ECO:0000313" key="10">
    <source>
        <dbReference type="Proteomes" id="UP000261420"/>
    </source>
</evidence>